<dbReference type="Gene3D" id="3.10.280.10">
    <property type="entry name" value="Mitochondrial glycoprotein"/>
    <property type="match status" value="1"/>
</dbReference>
<evidence type="ECO:0008006" key="3">
    <source>
        <dbReference type="Google" id="ProtNLM"/>
    </source>
</evidence>
<name>A0A8H5G223_9AGAR</name>
<proteinExistence type="predicted"/>
<dbReference type="InterPro" id="IPR036561">
    <property type="entry name" value="MAM33_sf"/>
</dbReference>
<evidence type="ECO:0000313" key="1">
    <source>
        <dbReference type="EMBL" id="KAF5356851.1"/>
    </source>
</evidence>
<reference evidence="1 2" key="1">
    <citation type="journal article" date="2020" name="ISME J.">
        <title>Uncovering the hidden diversity of litter-decomposition mechanisms in mushroom-forming fungi.</title>
        <authorList>
            <person name="Floudas D."/>
            <person name="Bentzer J."/>
            <person name="Ahren D."/>
            <person name="Johansson T."/>
            <person name="Persson P."/>
            <person name="Tunlid A."/>
        </authorList>
    </citation>
    <scope>NUCLEOTIDE SEQUENCE [LARGE SCALE GENOMIC DNA]</scope>
    <source>
        <strain evidence="1 2">CBS 146.42</strain>
    </source>
</reference>
<dbReference type="Pfam" id="PF02330">
    <property type="entry name" value="MAM33"/>
    <property type="match status" value="1"/>
</dbReference>
<accession>A0A8H5G223</accession>
<keyword evidence="2" id="KW-1185">Reference proteome</keyword>
<dbReference type="SUPFAM" id="SSF54529">
    <property type="entry name" value="Mitochondrial glycoprotein MAM33-like"/>
    <property type="match status" value="1"/>
</dbReference>
<dbReference type="PANTHER" id="PTHR10826">
    <property type="entry name" value="COMPLEMENT COMPONENT 1"/>
    <property type="match status" value="1"/>
</dbReference>
<dbReference type="InterPro" id="IPR003428">
    <property type="entry name" value="MAM33"/>
</dbReference>
<dbReference type="Proteomes" id="UP000559027">
    <property type="component" value="Unassembled WGS sequence"/>
</dbReference>
<dbReference type="EMBL" id="JAACJO010000006">
    <property type="protein sequence ID" value="KAF5356851.1"/>
    <property type="molecule type" value="Genomic_DNA"/>
</dbReference>
<dbReference type="GO" id="GO:0042256">
    <property type="term" value="P:cytosolic ribosome assembly"/>
    <property type="evidence" value="ECO:0007669"/>
    <property type="project" value="TreeGrafter"/>
</dbReference>
<protein>
    <recommendedName>
        <fullName evidence="3">Mitochondrial glyco protein</fullName>
    </recommendedName>
</protein>
<dbReference type="GO" id="GO:0005759">
    <property type="term" value="C:mitochondrial matrix"/>
    <property type="evidence" value="ECO:0007669"/>
    <property type="project" value="InterPro"/>
</dbReference>
<evidence type="ECO:0000313" key="2">
    <source>
        <dbReference type="Proteomes" id="UP000559027"/>
    </source>
</evidence>
<gene>
    <name evidence="1" type="ORF">D9756_006809</name>
</gene>
<dbReference type="OrthoDB" id="278212at2759"/>
<dbReference type="AlphaFoldDB" id="A0A8H5G223"/>
<comment type="caution">
    <text evidence="1">The sequence shown here is derived from an EMBL/GenBank/DDBJ whole genome shotgun (WGS) entry which is preliminary data.</text>
</comment>
<sequence>MSAIRALRQLAAPLAARRTLCTAATAVPRVAGMRVASLYSRNIATRGFASSAGRFGQGSTDVTLSQKLQEELGYEKETGGASDDVPQFLKDFEAQGVWTVSDFPGQDEVTLSRKFGNETVRVIFSIGDIQPAEDEYTPEEGEEEEVDNPIYPIRASLAITKNNAPGVINIDTSVQDGQFIVDNISYYDDATLGTELSAEADWKRRGLYIGPQFDTLDIALQDEFDSFLKERGVNESLAHFIPQFAEFKEQKEYVKWLGKVKNFIDV</sequence>
<organism evidence="1 2">
    <name type="scientific">Leucocoprinus leucothites</name>
    <dbReference type="NCBI Taxonomy" id="201217"/>
    <lineage>
        <taxon>Eukaryota</taxon>
        <taxon>Fungi</taxon>
        <taxon>Dikarya</taxon>
        <taxon>Basidiomycota</taxon>
        <taxon>Agaricomycotina</taxon>
        <taxon>Agaricomycetes</taxon>
        <taxon>Agaricomycetidae</taxon>
        <taxon>Agaricales</taxon>
        <taxon>Agaricineae</taxon>
        <taxon>Agaricaceae</taxon>
        <taxon>Leucocoprinus</taxon>
    </lineage>
</organism>
<dbReference type="PANTHER" id="PTHR10826:SF1">
    <property type="entry name" value="COMPLEMENT COMPONENT 1 Q SUBCOMPONENT-BINDING PROTEIN, MITOCHONDRIAL"/>
    <property type="match status" value="1"/>
</dbReference>